<evidence type="ECO:0000313" key="3">
    <source>
        <dbReference type="EMBL" id="SBV25991.1"/>
    </source>
</evidence>
<keyword evidence="1" id="KW-0732">Signal</keyword>
<dbReference type="CDD" id="cd08509">
    <property type="entry name" value="PBP2_TmCBP_oligosaccharides_like"/>
    <property type="match status" value="1"/>
</dbReference>
<dbReference type="PANTHER" id="PTHR30290">
    <property type="entry name" value="PERIPLASMIC BINDING COMPONENT OF ABC TRANSPORTER"/>
    <property type="match status" value="1"/>
</dbReference>
<dbReference type="InterPro" id="IPR030678">
    <property type="entry name" value="Peptide/Ni-bd"/>
</dbReference>
<reference evidence="4" key="1">
    <citation type="submission" date="2016-06" db="EMBL/GenBank/DDBJ databases">
        <authorList>
            <person name="Varghese N."/>
        </authorList>
    </citation>
    <scope>NUCLEOTIDE SEQUENCE [LARGE SCALE GENOMIC DNA]</scope>
    <source>
        <strain evidence="4">DSM 45344</strain>
    </source>
</reference>
<dbReference type="PATRIC" id="fig|307121.4.peg.1510"/>
<dbReference type="AlphaFoldDB" id="A0A1C3N0A1"/>
<dbReference type="Pfam" id="PF00496">
    <property type="entry name" value="SBP_bac_5"/>
    <property type="match status" value="1"/>
</dbReference>
<dbReference type="PIRSF" id="PIRSF002741">
    <property type="entry name" value="MppA"/>
    <property type="match status" value="1"/>
</dbReference>
<dbReference type="Proteomes" id="UP000199393">
    <property type="component" value="Chromosome I"/>
</dbReference>
<protein>
    <submittedName>
        <fullName evidence="3">Peptide/nickel transport system substrate-binding protein</fullName>
    </submittedName>
</protein>
<evidence type="ECO:0000256" key="1">
    <source>
        <dbReference type="SAM" id="SignalP"/>
    </source>
</evidence>
<gene>
    <name evidence="3" type="ORF">GA0070620_1473</name>
</gene>
<sequence>MKRWKLTRIVAAAAAVALAASGCTGTEQQSGPGTDGRVAYLDYGDFGGGSNPQANYNPYLDASRLGATEYLFEQLVAYDNYGCQAKPWLATEWSWTDPQTLVWKLRDGVTWNDGKPFTADDVTFTYDMLKQHKALDVKGIWRYLSAVETTDPRTVTMRFTQPGAAAFTLFSEIKIVPKHVWSTVSDPVTFTNADKPVGTGPFTVKAFNPQQLTLGRNADYWQADKVKVDELRFHKADGGGQIDQLKLSRGEYDTNAMFVPDIKKAYVDRDPEHNKYWYPSGGSISVYMNLTKAPFDDTAFRRALVPAFNRQEIVDKAQLGYVKPASQTGLVVPGQATWLPPDIPNQGIVAYDQAKADADLTAAGYPRNGDGKRAGKDGKPIAFSFRVPGSWTDWVQAQRIIVANLTALGFTVRAETPTPEAYENDRAIGNYDMLLGVHGGSCNMFRNFQEPLASDQSAPIGKKAVSNFVRWNDPRTDQLIDTLRTATDEAAQKAAVADLAKVMTDQVPVIPLWYGAKWFQYRTAKATGWPNEENPYAAPSDNLLIITNLQPAGSNAK</sequence>
<feature type="signal peptide" evidence="1">
    <location>
        <begin position="1"/>
        <end position="19"/>
    </location>
</feature>
<proteinExistence type="predicted"/>
<dbReference type="GO" id="GO:0043190">
    <property type="term" value="C:ATP-binding cassette (ABC) transporter complex"/>
    <property type="evidence" value="ECO:0007669"/>
    <property type="project" value="InterPro"/>
</dbReference>
<evidence type="ECO:0000313" key="4">
    <source>
        <dbReference type="Proteomes" id="UP000199393"/>
    </source>
</evidence>
<dbReference type="Gene3D" id="3.40.190.10">
    <property type="entry name" value="Periplasmic binding protein-like II"/>
    <property type="match status" value="1"/>
</dbReference>
<dbReference type="GO" id="GO:0015833">
    <property type="term" value="P:peptide transport"/>
    <property type="evidence" value="ECO:0007669"/>
    <property type="project" value="TreeGrafter"/>
</dbReference>
<dbReference type="Gene3D" id="3.90.76.10">
    <property type="entry name" value="Dipeptide-binding Protein, Domain 1"/>
    <property type="match status" value="1"/>
</dbReference>
<accession>A0A1C3N0A1</accession>
<dbReference type="PANTHER" id="PTHR30290:SF82">
    <property type="entry name" value="ABC-TYPE DIPEPTIDE_OLIGOPEPTIDE TRANSPORT SYSTEM, PERIPLASMIC COMPONENT"/>
    <property type="match status" value="1"/>
</dbReference>
<dbReference type="GO" id="GO:1904680">
    <property type="term" value="F:peptide transmembrane transporter activity"/>
    <property type="evidence" value="ECO:0007669"/>
    <property type="project" value="TreeGrafter"/>
</dbReference>
<dbReference type="Gene3D" id="3.10.105.10">
    <property type="entry name" value="Dipeptide-binding Protein, Domain 3"/>
    <property type="match status" value="1"/>
</dbReference>
<organism evidence="3 4">
    <name type="scientific">Micromonospora krabiensis</name>
    <dbReference type="NCBI Taxonomy" id="307121"/>
    <lineage>
        <taxon>Bacteria</taxon>
        <taxon>Bacillati</taxon>
        <taxon>Actinomycetota</taxon>
        <taxon>Actinomycetes</taxon>
        <taxon>Micromonosporales</taxon>
        <taxon>Micromonosporaceae</taxon>
        <taxon>Micromonospora</taxon>
    </lineage>
</organism>
<dbReference type="PROSITE" id="PS51257">
    <property type="entry name" value="PROKAR_LIPOPROTEIN"/>
    <property type="match status" value="1"/>
</dbReference>
<dbReference type="OrthoDB" id="9764591at2"/>
<dbReference type="GO" id="GO:0042597">
    <property type="term" value="C:periplasmic space"/>
    <property type="evidence" value="ECO:0007669"/>
    <property type="project" value="UniProtKB-ARBA"/>
</dbReference>
<dbReference type="InterPro" id="IPR039424">
    <property type="entry name" value="SBP_5"/>
</dbReference>
<keyword evidence="4" id="KW-1185">Reference proteome</keyword>
<feature type="domain" description="Solute-binding protein family 5" evidence="2">
    <location>
        <begin position="85"/>
        <end position="455"/>
    </location>
</feature>
<name>A0A1C3N0A1_9ACTN</name>
<dbReference type="InterPro" id="IPR000914">
    <property type="entry name" value="SBP_5_dom"/>
</dbReference>
<evidence type="ECO:0000259" key="2">
    <source>
        <dbReference type="Pfam" id="PF00496"/>
    </source>
</evidence>
<dbReference type="STRING" id="307121.GA0070620_1473"/>
<dbReference type="EMBL" id="LT598496">
    <property type="protein sequence ID" value="SBV25991.1"/>
    <property type="molecule type" value="Genomic_DNA"/>
</dbReference>
<dbReference type="RefSeq" id="WP_091589152.1">
    <property type="nucleotide sequence ID" value="NZ_JBHRWG010000003.1"/>
</dbReference>
<feature type="chain" id="PRO_5039538970" evidence="1">
    <location>
        <begin position="20"/>
        <end position="557"/>
    </location>
</feature>
<dbReference type="SUPFAM" id="SSF53850">
    <property type="entry name" value="Periplasmic binding protein-like II"/>
    <property type="match status" value="1"/>
</dbReference>